<evidence type="ECO:0000256" key="4">
    <source>
        <dbReference type="ARBA" id="ARBA00035280"/>
    </source>
</evidence>
<dbReference type="Pfam" id="PF01783">
    <property type="entry name" value="Ribosomal_L32p"/>
    <property type="match status" value="1"/>
</dbReference>
<keyword evidence="3" id="KW-0687">Ribonucleoprotein</keyword>
<evidence type="ECO:0000256" key="1">
    <source>
        <dbReference type="ARBA" id="ARBA00008560"/>
    </source>
</evidence>
<dbReference type="InterPro" id="IPR002677">
    <property type="entry name" value="Ribosomal_bL32"/>
</dbReference>
<name>A0A222AI24_9CRYP</name>
<gene>
    <name evidence="6" type="primary">rpl32</name>
</gene>
<organism evidence="6">
    <name type="scientific">Chroomonas placoidea</name>
    <dbReference type="NCBI Taxonomy" id="173977"/>
    <lineage>
        <taxon>Eukaryota</taxon>
        <taxon>Cryptophyceae</taxon>
        <taxon>Pyrenomonadales</taxon>
        <taxon>Chroomonadaceae</taxon>
        <taxon>Chroomonas</taxon>
    </lineage>
</organism>
<dbReference type="GeneID" id="33910171"/>
<dbReference type="InterPro" id="IPR044958">
    <property type="entry name" value="Ribosomal_bL32_plant/cyanobact"/>
</dbReference>
<evidence type="ECO:0000256" key="5">
    <source>
        <dbReference type="ARBA" id="ARBA00035431"/>
    </source>
</evidence>
<dbReference type="RefSeq" id="YP_009420387.1">
    <property type="nucleotide sequence ID" value="NC_035721.1"/>
</dbReference>
<keyword evidence="6" id="KW-0934">Plastid</keyword>
<reference evidence="6" key="1">
    <citation type="journal article" date="2017" name="Genome Biol. Evol.">
        <title>Evolutionary Dynamics of Cryptophyte Plastid Genomes.</title>
        <authorList>
            <person name="Kim J.I."/>
            <person name="Moore C.E."/>
            <person name="Archibald J.M."/>
            <person name="Bhattacharya D."/>
            <person name="Yi G."/>
            <person name="Yoon H.S."/>
            <person name="Shin W."/>
        </authorList>
    </citation>
    <scope>NUCLEOTIDE SEQUENCE</scope>
    <source>
        <strain evidence="6">CCAP978/8</strain>
    </source>
</reference>
<accession>A0A222AI24</accession>
<evidence type="ECO:0000256" key="2">
    <source>
        <dbReference type="ARBA" id="ARBA00022980"/>
    </source>
</evidence>
<dbReference type="PANTHER" id="PTHR36083:SF1">
    <property type="entry name" value="LARGE RIBOSOMAL SUBUNIT PROTEIN BL32C"/>
    <property type="match status" value="1"/>
</dbReference>
<geneLocation type="plastid" evidence="6"/>
<dbReference type="GO" id="GO:0015934">
    <property type="term" value="C:large ribosomal subunit"/>
    <property type="evidence" value="ECO:0007669"/>
    <property type="project" value="InterPro"/>
</dbReference>
<evidence type="ECO:0000313" key="6">
    <source>
        <dbReference type="EMBL" id="ASO76026.1"/>
    </source>
</evidence>
<dbReference type="AlphaFoldDB" id="A0A222AI24"/>
<keyword evidence="2 6" id="KW-0689">Ribosomal protein</keyword>
<dbReference type="HAMAP" id="MF_00340">
    <property type="entry name" value="Ribosomal_bL32"/>
    <property type="match status" value="1"/>
</dbReference>
<evidence type="ECO:0000256" key="3">
    <source>
        <dbReference type="ARBA" id="ARBA00023274"/>
    </source>
</evidence>
<sequence>MAVPKKRTSKTKSKSRLANWTHKANIQAKRALSLAKSVANGSSTSFVYSSKLQGSDNVTDE</sequence>
<comment type="similarity">
    <text evidence="1">Belongs to the bacterial ribosomal protein bL32 family.</text>
</comment>
<proteinExistence type="inferred from homology"/>
<protein>
    <recommendedName>
        <fullName evidence="4">Large ribosomal subunit protein bL32c</fullName>
    </recommendedName>
    <alternativeName>
        <fullName evidence="5">50S ribosomal protein L32, chloroplastic</fullName>
    </alternativeName>
</protein>
<dbReference type="GO" id="GO:0006412">
    <property type="term" value="P:translation"/>
    <property type="evidence" value="ECO:0007669"/>
    <property type="project" value="InterPro"/>
</dbReference>
<dbReference type="GO" id="GO:0003735">
    <property type="term" value="F:structural constituent of ribosome"/>
    <property type="evidence" value="ECO:0007669"/>
    <property type="project" value="InterPro"/>
</dbReference>
<dbReference type="EMBL" id="KY856941">
    <property type="protein sequence ID" value="ASO76026.1"/>
    <property type="molecule type" value="Genomic_DNA"/>
</dbReference>
<dbReference type="PANTHER" id="PTHR36083">
    <property type="entry name" value="50S RIBOSOMAL PROTEIN L32, CHLOROPLASTIC"/>
    <property type="match status" value="1"/>
</dbReference>